<reference evidence="2 3" key="1">
    <citation type="submission" date="2024-06" db="EMBL/GenBank/DDBJ databases">
        <title>Sorghum-associated microbial communities from plants grown in Nebraska, USA.</title>
        <authorList>
            <person name="Schachtman D."/>
        </authorList>
    </citation>
    <scope>NUCLEOTIDE SEQUENCE [LARGE SCALE GENOMIC DNA]</scope>
    <source>
        <strain evidence="2 3">2709</strain>
    </source>
</reference>
<dbReference type="InterPro" id="IPR044855">
    <property type="entry name" value="CoA-Trfase_III_dom3_sf"/>
</dbReference>
<keyword evidence="3" id="KW-1185">Reference proteome</keyword>
<proteinExistence type="predicted"/>
<dbReference type="Pfam" id="PF02515">
    <property type="entry name" value="CoA_transf_3"/>
    <property type="match status" value="1"/>
</dbReference>
<evidence type="ECO:0000313" key="3">
    <source>
        <dbReference type="Proteomes" id="UP001549320"/>
    </source>
</evidence>
<dbReference type="InterPro" id="IPR003673">
    <property type="entry name" value="CoA-Trfase_fam_III"/>
</dbReference>
<dbReference type="Proteomes" id="UP001549320">
    <property type="component" value="Unassembled WGS sequence"/>
</dbReference>
<name>A0ABV2QE07_9BURK</name>
<dbReference type="PANTHER" id="PTHR48207">
    <property type="entry name" value="SUCCINATE--HYDROXYMETHYLGLUTARATE COA-TRANSFERASE"/>
    <property type="match status" value="1"/>
</dbReference>
<dbReference type="Gene3D" id="3.40.50.10540">
    <property type="entry name" value="Crotonobetainyl-coa:carnitine coa-transferase, domain 1"/>
    <property type="match status" value="1"/>
</dbReference>
<dbReference type="InterPro" id="IPR050483">
    <property type="entry name" value="CoA-transferase_III_domain"/>
</dbReference>
<dbReference type="PANTHER" id="PTHR48207:SF3">
    <property type="entry name" value="SUCCINATE--HYDROXYMETHYLGLUTARATE COA-TRANSFERASE"/>
    <property type="match status" value="1"/>
</dbReference>
<sequence length="453" mass="48704">MPVEEIVVDIQLVDNNNISIDLKPTACGAFSDVWTIAMNHAPPNASGPLSGYRVLELGSTVAGPFCGRLFADFGAEVIKVEPAEGDAVRMMGKSYEGQSLYAASILRNKSLVSLNLRSEEGREIVRRLVKECDVVIENFRPGALEKWGLGYDALSEINPSLIMVRISGFGQNGPYSERAGYGVIGEAVSGLRHVTGDPDRPPSRAAVSLTDCVTGLYAAFGAVMALLHQKKSGVGQLIDASLYESAFSFMEPHVPAYEKLGFIANRAGSKLPDSTPNNLYSSGDGSHIHITAMGNAVFQRLAEAMGQAHLATHPDYAEARARSLNSDALDKLISDWTQSLPLTELEQRLESAGVPATRIFTMEDIFHDAHFKARDMLLEVPHDTLGTVTVAGVVPKLSVTPGRVYSSGGAVGRDTTRVLSEIAGMSKDEIDRLGSQGIVFQSEDRHSKQAQTS</sequence>
<gene>
    <name evidence="2" type="ORF">ABIE13_004404</name>
</gene>
<dbReference type="Gene3D" id="3.30.1540.10">
    <property type="entry name" value="formyl-coa transferase, domain 3"/>
    <property type="match status" value="1"/>
</dbReference>
<dbReference type="InterPro" id="IPR023606">
    <property type="entry name" value="CoA-Trfase_III_dom_1_sf"/>
</dbReference>
<accession>A0ABV2QE07</accession>
<evidence type="ECO:0000256" key="1">
    <source>
        <dbReference type="ARBA" id="ARBA00022679"/>
    </source>
</evidence>
<protein>
    <submittedName>
        <fullName evidence="2">Crotonobetainyl-CoA:carnitine CoA-transferase CaiB-like acyl-CoA transferase</fullName>
    </submittedName>
</protein>
<evidence type="ECO:0000313" key="2">
    <source>
        <dbReference type="EMBL" id="MET4579276.1"/>
    </source>
</evidence>
<organism evidence="2 3">
    <name type="scientific">Ottowia thiooxydans</name>
    <dbReference type="NCBI Taxonomy" id="219182"/>
    <lineage>
        <taxon>Bacteria</taxon>
        <taxon>Pseudomonadati</taxon>
        <taxon>Pseudomonadota</taxon>
        <taxon>Betaproteobacteria</taxon>
        <taxon>Burkholderiales</taxon>
        <taxon>Comamonadaceae</taxon>
        <taxon>Ottowia</taxon>
    </lineage>
</organism>
<comment type="caution">
    <text evidence="2">The sequence shown here is derived from an EMBL/GenBank/DDBJ whole genome shotgun (WGS) entry which is preliminary data.</text>
</comment>
<keyword evidence="1" id="KW-0808">Transferase</keyword>
<dbReference type="SUPFAM" id="SSF89796">
    <property type="entry name" value="CoA-transferase family III (CaiB/BaiF)"/>
    <property type="match status" value="1"/>
</dbReference>
<dbReference type="EMBL" id="JBEPSH010000009">
    <property type="protein sequence ID" value="MET4579276.1"/>
    <property type="molecule type" value="Genomic_DNA"/>
</dbReference>